<evidence type="ECO:0000313" key="3">
    <source>
        <dbReference type="EMBL" id="KAF3335438.1"/>
    </source>
</evidence>
<evidence type="ECO:0000256" key="1">
    <source>
        <dbReference type="ARBA" id="ARBA00022679"/>
    </source>
</evidence>
<dbReference type="EMBL" id="SWLB01000008">
    <property type="protein sequence ID" value="KAF3335438.1"/>
    <property type="molecule type" value="Genomic_DNA"/>
</dbReference>
<dbReference type="Pfam" id="PF02458">
    <property type="entry name" value="Transferase"/>
    <property type="match status" value="1"/>
</dbReference>
<protein>
    <submittedName>
        <fullName evidence="3">Malonyl-coenzyme A:anthocyanin 3-O-glucoside-6''-O-malonyltransferase-like protein</fullName>
    </submittedName>
</protein>
<accession>A0A833RI55</accession>
<name>A0A833RI55_9POAL</name>
<keyword evidence="1 3" id="KW-0808">Transferase</keyword>
<dbReference type="InterPro" id="IPR051504">
    <property type="entry name" value="Plant_metabolite_acyltrans"/>
</dbReference>
<sequence>MASNSSTKTKIIDQFHVSQPPGSVPDSSSIQLSFFDVAWLFTGPVERLFFFSLPISTVDFKSTHIPALQSSLSETLQQFYPLAGLVRPCPETSPDNQFEFYFCANNTIPFSLAESSSNFDKITGNEMKDFTELYSLVPQLPRANDGTIPLTAIQVTVFPGKGICIGVSMHHVACDDSSFMHFVKSWASSCQIEPVKAIGLPPPLFDRAIISDPNHLYSKTLSEMKEILSKGPPPASECPSPLNQSRPLISTFVLTREQIDALKEGLIAKSDGPPLHCSSFTVACAYAWVCLIKSQETITDNIITEKSAHLLFSVDCRYRLQPPIPAGYFGNCLRPCFVEASLQELHLQGGVFTAAMAIGKAIKGLDEGVLQGAEGWFRKILSLVPNRPMSVGGSPRYRVYDVDFGWGRPTKVELLSIGHTPGTVSLAESRDGKGGIEIGVVLPENEMQQFESCFSNGILYV</sequence>
<reference evidence="3" key="1">
    <citation type="submission" date="2020-01" db="EMBL/GenBank/DDBJ databases">
        <title>Genome sequence of Kobresia littledalei, the first chromosome-level genome in the family Cyperaceae.</title>
        <authorList>
            <person name="Qu G."/>
        </authorList>
    </citation>
    <scope>NUCLEOTIDE SEQUENCE</scope>
    <source>
        <strain evidence="3">C.B.Clarke</strain>
        <tissue evidence="3">Leaf</tissue>
    </source>
</reference>
<dbReference type="AlphaFoldDB" id="A0A833RI55"/>
<dbReference type="Gene3D" id="3.30.559.10">
    <property type="entry name" value="Chloramphenicol acetyltransferase-like domain"/>
    <property type="match status" value="2"/>
</dbReference>
<evidence type="ECO:0000256" key="2">
    <source>
        <dbReference type="ARBA" id="ARBA00023315"/>
    </source>
</evidence>
<proteinExistence type="predicted"/>
<evidence type="ECO:0000313" key="4">
    <source>
        <dbReference type="Proteomes" id="UP000623129"/>
    </source>
</evidence>
<dbReference type="OrthoDB" id="1862401at2759"/>
<organism evidence="3 4">
    <name type="scientific">Carex littledalei</name>
    <dbReference type="NCBI Taxonomy" id="544730"/>
    <lineage>
        <taxon>Eukaryota</taxon>
        <taxon>Viridiplantae</taxon>
        <taxon>Streptophyta</taxon>
        <taxon>Embryophyta</taxon>
        <taxon>Tracheophyta</taxon>
        <taxon>Spermatophyta</taxon>
        <taxon>Magnoliopsida</taxon>
        <taxon>Liliopsida</taxon>
        <taxon>Poales</taxon>
        <taxon>Cyperaceae</taxon>
        <taxon>Cyperoideae</taxon>
        <taxon>Cariceae</taxon>
        <taxon>Carex</taxon>
        <taxon>Carex subgen. Euthyceras</taxon>
    </lineage>
</organism>
<dbReference type="InterPro" id="IPR023213">
    <property type="entry name" value="CAT-like_dom_sf"/>
</dbReference>
<comment type="caution">
    <text evidence="3">The sequence shown here is derived from an EMBL/GenBank/DDBJ whole genome shotgun (WGS) entry which is preliminary data.</text>
</comment>
<dbReference type="PANTHER" id="PTHR31625">
    <property type="match status" value="1"/>
</dbReference>
<dbReference type="Proteomes" id="UP000623129">
    <property type="component" value="Unassembled WGS sequence"/>
</dbReference>
<gene>
    <name evidence="3" type="ORF">FCM35_KLT19945</name>
</gene>
<dbReference type="GO" id="GO:0016747">
    <property type="term" value="F:acyltransferase activity, transferring groups other than amino-acyl groups"/>
    <property type="evidence" value="ECO:0007669"/>
    <property type="project" value="UniProtKB-ARBA"/>
</dbReference>
<keyword evidence="2" id="KW-0012">Acyltransferase</keyword>
<keyword evidence="4" id="KW-1185">Reference proteome</keyword>